<evidence type="ECO:0000313" key="3">
    <source>
        <dbReference type="Proteomes" id="UP001474421"/>
    </source>
</evidence>
<organism evidence="2 3">
    <name type="scientific">Crotalus adamanteus</name>
    <name type="common">Eastern diamondback rattlesnake</name>
    <dbReference type="NCBI Taxonomy" id="8729"/>
    <lineage>
        <taxon>Eukaryota</taxon>
        <taxon>Metazoa</taxon>
        <taxon>Chordata</taxon>
        <taxon>Craniata</taxon>
        <taxon>Vertebrata</taxon>
        <taxon>Euteleostomi</taxon>
        <taxon>Lepidosauria</taxon>
        <taxon>Squamata</taxon>
        <taxon>Bifurcata</taxon>
        <taxon>Unidentata</taxon>
        <taxon>Episquamata</taxon>
        <taxon>Toxicofera</taxon>
        <taxon>Serpentes</taxon>
        <taxon>Colubroidea</taxon>
        <taxon>Viperidae</taxon>
        <taxon>Crotalinae</taxon>
        <taxon>Crotalus</taxon>
    </lineage>
</organism>
<feature type="domain" description="3-beta hydroxysteroid dehydrogenase/isomerase" evidence="1">
    <location>
        <begin position="66"/>
        <end position="100"/>
    </location>
</feature>
<evidence type="ECO:0000313" key="2">
    <source>
        <dbReference type="EMBL" id="KAK9407275.1"/>
    </source>
</evidence>
<dbReference type="AlphaFoldDB" id="A0AAW1BZ20"/>
<protein>
    <submittedName>
        <fullName evidence="2">3 beta-hydroxysteroid dehydrogenase type 7</fullName>
    </submittedName>
</protein>
<dbReference type="Proteomes" id="UP001474421">
    <property type="component" value="Unassembled WGS sequence"/>
</dbReference>
<dbReference type="InterPro" id="IPR002225">
    <property type="entry name" value="3Beta_OHSteriod_DH/Estase"/>
</dbReference>
<comment type="caution">
    <text evidence="2">The sequence shown here is derived from an EMBL/GenBank/DDBJ whole genome shotgun (WGS) entry which is preliminary data.</text>
</comment>
<keyword evidence="3" id="KW-1185">Reference proteome</keyword>
<dbReference type="Pfam" id="PF01073">
    <property type="entry name" value="3Beta_HSD"/>
    <property type="match status" value="1"/>
</dbReference>
<sequence length="101" mass="11108">MQSTTKEEDVAIGMSPALVIPLQSCASSQQKRLVEVLAMAQVQDLAQELPMDQFAVEEGDMGLQLWGNEDTKYESVYHHPYPLSKAKAEQLVLEANGKSVS</sequence>
<proteinExistence type="predicted"/>
<name>A0AAW1BZ20_CROAD</name>
<evidence type="ECO:0000259" key="1">
    <source>
        <dbReference type="Pfam" id="PF01073"/>
    </source>
</evidence>
<dbReference type="GO" id="GO:0006694">
    <property type="term" value="P:steroid biosynthetic process"/>
    <property type="evidence" value="ECO:0007669"/>
    <property type="project" value="InterPro"/>
</dbReference>
<dbReference type="GO" id="GO:0016616">
    <property type="term" value="F:oxidoreductase activity, acting on the CH-OH group of donors, NAD or NADP as acceptor"/>
    <property type="evidence" value="ECO:0007669"/>
    <property type="project" value="InterPro"/>
</dbReference>
<reference evidence="2 3" key="1">
    <citation type="journal article" date="2024" name="Proc. Natl. Acad. Sci. U.S.A.">
        <title>The genetic regulatory architecture and epigenomic basis for age-related changes in rattlesnake venom.</title>
        <authorList>
            <person name="Hogan M.P."/>
            <person name="Holding M.L."/>
            <person name="Nystrom G.S."/>
            <person name="Colston T.J."/>
            <person name="Bartlett D.A."/>
            <person name="Mason A.J."/>
            <person name="Ellsworth S.A."/>
            <person name="Rautsaw R.M."/>
            <person name="Lawrence K.C."/>
            <person name="Strickland J.L."/>
            <person name="He B."/>
            <person name="Fraser P."/>
            <person name="Margres M.J."/>
            <person name="Gilbert D.M."/>
            <person name="Gibbs H.L."/>
            <person name="Parkinson C.L."/>
            <person name="Rokyta D.R."/>
        </authorList>
    </citation>
    <scope>NUCLEOTIDE SEQUENCE [LARGE SCALE GENOMIC DNA]</scope>
    <source>
        <strain evidence="2">DRR0105</strain>
    </source>
</reference>
<accession>A0AAW1BZ20</accession>
<gene>
    <name evidence="2" type="ORF">NXF25_006049</name>
</gene>
<dbReference type="EMBL" id="JAOTOJ010000002">
    <property type="protein sequence ID" value="KAK9407275.1"/>
    <property type="molecule type" value="Genomic_DNA"/>
</dbReference>